<gene>
    <name evidence="1" type="ORF">FOMPIDRAFT_44911</name>
</gene>
<reference evidence="1 2" key="1">
    <citation type="journal article" date="2012" name="Science">
        <title>The Paleozoic origin of enzymatic lignin decomposition reconstructed from 31 fungal genomes.</title>
        <authorList>
            <person name="Floudas D."/>
            <person name="Binder M."/>
            <person name="Riley R."/>
            <person name="Barry K."/>
            <person name="Blanchette R.A."/>
            <person name="Henrissat B."/>
            <person name="Martinez A.T."/>
            <person name="Otillar R."/>
            <person name="Spatafora J.W."/>
            <person name="Yadav J.S."/>
            <person name="Aerts A."/>
            <person name="Benoit I."/>
            <person name="Boyd A."/>
            <person name="Carlson A."/>
            <person name="Copeland A."/>
            <person name="Coutinho P.M."/>
            <person name="de Vries R.P."/>
            <person name="Ferreira P."/>
            <person name="Findley K."/>
            <person name="Foster B."/>
            <person name="Gaskell J."/>
            <person name="Glotzer D."/>
            <person name="Gorecki P."/>
            <person name="Heitman J."/>
            <person name="Hesse C."/>
            <person name="Hori C."/>
            <person name="Igarashi K."/>
            <person name="Jurgens J.A."/>
            <person name="Kallen N."/>
            <person name="Kersten P."/>
            <person name="Kohler A."/>
            <person name="Kuees U."/>
            <person name="Kumar T.K.A."/>
            <person name="Kuo A."/>
            <person name="LaButti K."/>
            <person name="Larrondo L.F."/>
            <person name="Lindquist E."/>
            <person name="Ling A."/>
            <person name="Lombard V."/>
            <person name="Lucas S."/>
            <person name="Lundell T."/>
            <person name="Martin R."/>
            <person name="McLaughlin D.J."/>
            <person name="Morgenstern I."/>
            <person name="Morin E."/>
            <person name="Murat C."/>
            <person name="Nagy L.G."/>
            <person name="Nolan M."/>
            <person name="Ohm R.A."/>
            <person name="Patyshakuliyeva A."/>
            <person name="Rokas A."/>
            <person name="Ruiz-Duenas F.J."/>
            <person name="Sabat G."/>
            <person name="Salamov A."/>
            <person name="Samejima M."/>
            <person name="Schmutz J."/>
            <person name="Slot J.C."/>
            <person name="St John F."/>
            <person name="Stenlid J."/>
            <person name="Sun H."/>
            <person name="Sun S."/>
            <person name="Syed K."/>
            <person name="Tsang A."/>
            <person name="Wiebenga A."/>
            <person name="Young D."/>
            <person name="Pisabarro A."/>
            <person name="Eastwood D.C."/>
            <person name="Martin F."/>
            <person name="Cullen D."/>
            <person name="Grigoriev I.V."/>
            <person name="Hibbett D.S."/>
        </authorList>
    </citation>
    <scope>NUCLEOTIDE SEQUENCE</scope>
    <source>
        <strain evidence="2">FP-58527</strain>
    </source>
</reference>
<dbReference type="OrthoDB" id="2801457at2759"/>
<dbReference type="HOGENOM" id="CLU_561435_0_0_1"/>
<protein>
    <submittedName>
        <fullName evidence="1">Uncharacterized protein</fullName>
    </submittedName>
</protein>
<name>S8F6I6_FOMSC</name>
<evidence type="ECO:0000313" key="2">
    <source>
        <dbReference type="Proteomes" id="UP000015241"/>
    </source>
</evidence>
<accession>S8F6I6</accession>
<dbReference type="AlphaFoldDB" id="S8F6I6"/>
<dbReference type="Proteomes" id="UP000015241">
    <property type="component" value="Unassembled WGS sequence"/>
</dbReference>
<dbReference type="Gene3D" id="1.20.1280.50">
    <property type="match status" value="1"/>
</dbReference>
<organism evidence="1 2">
    <name type="scientific">Fomitopsis schrenkii</name>
    <name type="common">Brown rot fungus</name>
    <dbReference type="NCBI Taxonomy" id="2126942"/>
    <lineage>
        <taxon>Eukaryota</taxon>
        <taxon>Fungi</taxon>
        <taxon>Dikarya</taxon>
        <taxon>Basidiomycota</taxon>
        <taxon>Agaricomycotina</taxon>
        <taxon>Agaricomycetes</taxon>
        <taxon>Polyporales</taxon>
        <taxon>Fomitopsis</taxon>
    </lineage>
</organism>
<dbReference type="EMBL" id="KE504229">
    <property type="protein sequence ID" value="EPS94534.1"/>
    <property type="molecule type" value="Genomic_DNA"/>
</dbReference>
<keyword evidence="2" id="KW-1185">Reference proteome</keyword>
<proteinExistence type="predicted"/>
<sequence>MDDLTANPRHGESQVRACQSTASGTIIIPSRGRVDATATSSISHLHDELLHDIFYIIVQSKFARDTPFSDRVAGSMLILPASHVCRHWRTLTLASPRLWSFLLLVAQTPPTMLYEFLSRSKNVLLSIKMLGYRVNEELFEMARILAEQYMGRIRELRINDFWQQDTIRILAFLEDKHAPNLCALAVETNGPGNGDMVTLLGGRMPVLRRLQMKNIIIPWLPLKDMVVLDILSQTHMPAKEDFLWTLRQSPALEVLSIFLGEEFPQAAVIPADHVSDNAVHLLRLRELRLGSFGSNQDVLYFLSRLIFPSSASVDLCLFGQPPENVCLGDICPPIRAVQARVIKGSIRFEYLYTIYNVVLQSLDSIFRIEWERGLLWEAHSDAHMKNALNSISLPSLQSLAILASRYNPSYHEWMDLLRRIPTLHRLEVDFRSDPLSSGWLDSGSAFFDALGELGEHEVDGEVPVVCPRLAQLVIKRATSNGVAQTEVWEALRRALLSRARKGAPKLELLDFVKGEDQQELTLPEDVPVDRLAELVERITIQHDE</sequence>
<dbReference type="InParanoid" id="S8F6I6"/>
<evidence type="ECO:0000313" key="1">
    <source>
        <dbReference type="EMBL" id="EPS94534.1"/>
    </source>
</evidence>